<dbReference type="InterPro" id="IPR011527">
    <property type="entry name" value="ABC1_TM_dom"/>
</dbReference>
<keyword evidence="3 8" id="KW-0812">Transmembrane</keyword>
<dbReference type="PROSITE" id="PS00211">
    <property type="entry name" value="ABC_TRANSPORTER_1"/>
    <property type="match status" value="2"/>
</dbReference>
<dbReference type="GO" id="GO:0005524">
    <property type="term" value="F:ATP binding"/>
    <property type="evidence" value="ECO:0007669"/>
    <property type="project" value="UniProtKB-KW"/>
</dbReference>
<evidence type="ECO:0000256" key="6">
    <source>
        <dbReference type="ARBA" id="ARBA00022989"/>
    </source>
</evidence>
<evidence type="ECO:0000313" key="12">
    <source>
        <dbReference type="Proteomes" id="UP000694621"/>
    </source>
</evidence>
<dbReference type="SUPFAM" id="SSF90123">
    <property type="entry name" value="ABC transporter transmembrane region"/>
    <property type="match status" value="1"/>
</dbReference>
<organism evidence="11 12">
    <name type="scientific">Astyanax mexicanus</name>
    <name type="common">Blind cave fish</name>
    <name type="synonym">Astyanax fasciatus mexicanus</name>
    <dbReference type="NCBI Taxonomy" id="7994"/>
    <lineage>
        <taxon>Eukaryota</taxon>
        <taxon>Metazoa</taxon>
        <taxon>Chordata</taxon>
        <taxon>Craniata</taxon>
        <taxon>Vertebrata</taxon>
        <taxon>Euteleostomi</taxon>
        <taxon>Actinopterygii</taxon>
        <taxon>Neopterygii</taxon>
        <taxon>Teleostei</taxon>
        <taxon>Ostariophysi</taxon>
        <taxon>Characiformes</taxon>
        <taxon>Characoidei</taxon>
        <taxon>Acestrorhamphidae</taxon>
        <taxon>Acestrorhamphinae</taxon>
        <taxon>Astyanax</taxon>
    </lineage>
</organism>
<feature type="domain" description="ABC transporter" evidence="9">
    <location>
        <begin position="81"/>
        <end position="334"/>
    </location>
</feature>
<dbReference type="AlphaFoldDB" id="A0A8B9LMT9"/>
<evidence type="ECO:0000256" key="7">
    <source>
        <dbReference type="ARBA" id="ARBA00023136"/>
    </source>
</evidence>
<dbReference type="InterPro" id="IPR017871">
    <property type="entry name" value="ABC_transporter-like_CS"/>
</dbReference>
<keyword evidence="7 8" id="KW-0472">Membrane</keyword>
<dbReference type="SMART" id="SM00382">
    <property type="entry name" value="AAA"/>
    <property type="match status" value="2"/>
</dbReference>
<protein>
    <submittedName>
        <fullName evidence="11">ATP-binding cassette, sub-family C (CFTR/MRP), member 8b</fullName>
    </submittedName>
</protein>
<proteinExistence type="predicted"/>
<evidence type="ECO:0000259" key="10">
    <source>
        <dbReference type="PROSITE" id="PS50929"/>
    </source>
</evidence>
<dbReference type="PROSITE" id="PS50893">
    <property type="entry name" value="ABC_TRANSPORTER_2"/>
    <property type="match status" value="2"/>
</dbReference>
<dbReference type="FunFam" id="3.40.50.300:FF:003233">
    <property type="entry name" value="ATP-binding cassette sub-family C member 8"/>
    <property type="match status" value="1"/>
</dbReference>
<dbReference type="InterPro" id="IPR050173">
    <property type="entry name" value="ABC_transporter_C-like"/>
</dbReference>
<keyword evidence="6 8" id="KW-1133">Transmembrane helix</keyword>
<accession>A0A8B9LMT9</accession>
<keyword evidence="5" id="KW-0067">ATP-binding</keyword>
<evidence type="ECO:0000256" key="1">
    <source>
        <dbReference type="ARBA" id="ARBA00004370"/>
    </source>
</evidence>
<feature type="transmembrane region" description="Helical" evidence="8">
    <location>
        <begin position="179"/>
        <end position="200"/>
    </location>
</feature>
<evidence type="ECO:0000259" key="9">
    <source>
        <dbReference type="PROSITE" id="PS50893"/>
    </source>
</evidence>
<dbReference type="Ensembl" id="ENSAMXT00005056904.1">
    <property type="protein sequence ID" value="ENSAMXP00005052594.1"/>
    <property type="gene ID" value="ENSAMXG00005023240.1"/>
</dbReference>
<dbReference type="PANTHER" id="PTHR24223">
    <property type="entry name" value="ATP-BINDING CASSETTE SUB-FAMILY C"/>
    <property type="match status" value="1"/>
</dbReference>
<dbReference type="GO" id="GO:0016887">
    <property type="term" value="F:ATP hydrolysis activity"/>
    <property type="evidence" value="ECO:0007669"/>
    <property type="project" value="InterPro"/>
</dbReference>
<name>A0A8B9LMT9_ASTMX</name>
<feature type="transmembrane region" description="Helical" evidence="8">
    <location>
        <begin position="530"/>
        <end position="560"/>
    </location>
</feature>
<dbReference type="SUPFAM" id="SSF52540">
    <property type="entry name" value="P-loop containing nucleoside triphosphate hydrolases"/>
    <property type="match status" value="2"/>
</dbReference>
<dbReference type="InterPro" id="IPR003593">
    <property type="entry name" value="AAA+_ATPase"/>
</dbReference>
<dbReference type="CDD" id="cd18602">
    <property type="entry name" value="ABC_6TM_SUR1_D2_like"/>
    <property type="match status" value="1"/>
</dbReference>
<dbReference type="GO" id="GO:0140359">
    <property type="term" value="F:ABC-type transporter activity"/>
    <property type="evidence" value="ECO:0007669"/>
    <property type="project" value="InterPro"/>
</dbReference>
<feature type="domain" description="ABC transmembrane type-1" evidence="10">
    <location>
        <begin position="416"/>
        <end position="688"/>
    </location>
</feature>
<dbReference type="Pfam" id="PF00005">
    <property type="entry name" value="ABC_tran"/>
    <property type="match status" value="2"/>
</dbReference>
<dbReference type="FunFam" id="3.40.50.300:FF:000197">
    <property type="entry name" value="ATP-binding cassette, sub-family C (CFTR/MRP), member 9"/>
    <property type="match status" value="1"/>
</dbReference>
<dbReference type="Proteomes" id="UP000694621">
    <property type="component" value="Unplaced"/>
</dbReference>
<dbReference type="Gene3D" id="3.40.50.300">
    <property type="entry name" value="P-loop containing nucleotide triphosphate hydrolases"/>
    <property type="match status" value="2"/>
</dbReference>
<evidence type="ECO:0000256" key="5">
    <source>
        <dbReference type="ARBA" id="ARBA00022840"/>
    </source>
</evidence>
<evidence type="ECO:0000256" key="8">
    <source>
        <dbReference type="SAM" id="Phobius"/>
    </source>
</evidence>
<evidence type="ECO:0000256" key="4">
    <source>
        <dbReference type="ARBA" id="ARBA00022741"/>
    </source>
</evidence>
<keyword evidence="2" id="KW-0813">Transport</keyword>
<feature type="transmembrane region" description="Helical" evidence="8">
    <location>
        <begin position="661"/>
        <end position="681"/>
    </location>
</feature>
<feature type="transmembrane region" description="Helical" evidence="8">
    <location>
        <begin position="636"/>
        <end position="655"/>
    </location>
</feature>
<dbReference type="PANTHER" id="PTHR24223:SF187">
    <property type="entry name" value="ATP-BINDING CASSETTE SUB-FAMILY C MEMBER 8"/>
    <property type="match status" value="1"/>
</dbReference>
<dbReference type="InterPro" id="IPR003439">
    <property type="entry name" value="ABC_transporter-like_ATP-bd"/>
</dbReference>
<dbReference type="InterPro" id="IPR027417">
    <property type="entry name" value="P-loop_NTPase"/>
</dbReference>
<dbReference type="PROSITE" id="PS50929">
    <property type="entry name" value="ABC_TM1F"/>
    <property type="match status" value="1"/>
</dbReference>
<evidence type="ECO:0000256" key="2">
    <source>
        <dbReference type="ARBA" id="ARBA00022448"/>
    </source>
</evidence>
<evidence type="ECO:0000256" key="3">
    <source>
        <dbReference type="ARBA" id="ARBA00022692"/>
    </source>
</evidence>
<feature type="domain" description="ABC transporter" evidence="9">
    <location>
        <begin position="727"/>
        <end position="961"/>
    </location>
</feature>
<dbReference type="InterPro" id="IPR036640">
    <property type="entry name" value="ABC1_TM_sf"/>
</dbReference>
<comment type="subcellular location">
    <subcellularLocation>
        <location evidence="1">Membrane</location>
    </subcellularLocation>
</comment>
<feature type="transmembrane region" description="Helical" evidence="8">
    <location>
        <begin position="446"/>
        <end position="468"/>
    </location>
</feature>
<dbReference type="GO" id="GO:0016020">
    <property type="term" value="C:membrane"/>
    <property type="evidence" value="ECO:0007669"/>
    <property type="project" value="UniProtKB-SubCell"/>
</dbReference>
<feature type="transmembrane region" description="Helical" evidence="8">
    <location>
        <begin position="18"/>
        <end position="37"/>
    </location>
</feature>
<keyword evidence="4" id="KW-0547">Nucleotide-binding</keyword>
<reference evidence="11" key="1">
    <citation type="submission" date="2025-08" db="UniProtKB">
        <authorList>
            <consortium name="Ensembl"/>
        </authorList>
    </citation>
    <scope>IDENTIFICATION</scope>
</reference>
<dbReference type="FunFam" id="1.20.1560.10:FF:000005">
    <property type="entry name" value="ATP-binding cassette, sub-family C (CFTR/MRP), member 9"/>
    <property type="match status" value="1"/>
</dbReference>
<dbReference type="Pfam" id="PF00664">
    <property type="entry name" value="ABC_membrane"/>
    <property type="match status" value="1"/>
</dbReference>
<sequence length="964" mass="107824">MINFARCFRSADPDLSPAVAFASLSLFHILVTPLFLLSSVLHSTVKALVSIQKVGEFLSSGEIELDHEPKTPSPTNTGNHSQIKSVIVNGYFTWTPGSPTLTNIDIQVPFGQLTMIVGQVGCGKSSLLLAALGEMQKISGRVIWNRSDYFTFLKYLCHHISKLMHCDKCDLLRSKRDPVAYTGLNSCIVINFIISSLLFFSRYKEVIEVCQLQPDIDTLPQGDQTVVGERGIILSGGQRQRISLARALYQETSVVFLDDPFSALDIHLSDHLMQEGILKLLRQERRTVVLVTHKLQYLPHADWIIAMKDGTVQAQGTLKDIQYEEPELYQQWRTLMNRQDKLKRKSFRRPMYSTDTLATEDEDEGKLQRLYNEDSLGAELDQRATIPWSSFGTYLRAAGVLLLPLLVLSQLTKHTLMLSIDYWLAHWTSQAIAARRHVCVFSHAPYLQVFCVLCCLGIVLCLVSSLAVEWTGLRVAKELHCSLLRIIVLAPMRLFETTPLGNILNRFSGDTNTIDQHIPVTLECLSRSTLLCVSAVGVISFVTPIFLIALLPLAVAYYFIQKYFRMASRDLQQLEDSTQIPLLSHFSQTIEGLITIRAFRHEQRFRKKLLEYTDANNIASLFLTAANRWLEVRMEYIGAFVVLIAAVASITSALYSELSAGLVGLGLTYALMVSNYLNWMVRNLADMEVQLGCVKRISSLLHTEPENYTGDLTPAQVPSLWPKYGEIQIENLSVGYGSSLKPVLKRVNAHIKPGQKVGICGRTGSGKSSFSLALFRLVDQFEGRIIIDGIDIAKLPLQTLRSRFSIIPQDPFLFSGTIRFNLDPERRATDRTLWEALEIAQLMPVVKALPGGLDATVTEGGENFSQGQRQLFCLARAFVRKSSILIMDEATASIDMATESILQKVVLTAFGDRTVVNIAHRVHTILESDVVIVMKHGGILEYAAPDVLLEQKDSVFSCFVRADK</sequence>
<evidence type="ECO:0000313" key="11">
    <source>
        <dbReference type="Ensembl" id="ENSAMXP00005052594.1"/>
    </source>
</evidence>
<dbReference type="Gene3D" id="1.20.1560.10">
    <property type="entry name" value="ABC transporter type 1, transmembrane domain"/>
    <property type="match status" value="1"/>
</dbReference>